<comment type="caution">
    <text evidence="3">The sequence shown here is derived from an EMBL/GenBank/DDBJ whole genome shotgun (WGS) entry which is preliminary data.</text>
</comment>
<dbReference type="OrthoDB" id="3366922at2759"/>
<dbReference type="InterPro" id="IPR016024">
    <property type="entry name" value="ARM-type_fold"/>
</dbReference>
<dbReference type="GO" id="GO:0000077">
    <property type="term" value="P:DNA damage checkpoint signaling"/>
    <property type="evidence" value="ECO:0007669"/>
    <property type="project" value="InterPro"/>
</dbReference>
<evidence type="ECO:0000256" key="2">
    <source>
        <dbReference type="SAM" id="MobiDB-lite"/>
    </source>
</evidence>
<dbReference type="PANTHER" id="PTHR28594:SF1">
    <property type="entry name" value="ATR-INTERACTING PROTEIN"/>
    <property type="match status" value="1"/>
</dbReference>
<evidence type="ECO:0000313" key="4">
    <source>
        <dbReference type="Proteomes" id="UP000636479"/>
    </source>
</evidence>
<name>A0A8H6TDU1_9AGAR</name>
<keyword evidence="4" id="KW-1185">Reference proteome</keyword>
<feature type="region of interest" description="Disordered" evidence="2">
    <location>
        <begin position="28"/>
        <end position="47"/>
    </location>
</feature>
<dbReference type="InterPro" id="IPR033349">
    <property type="entry name" value="ATRIP"/>
</dbReference>
<evidence type="ECO:0008006" key="5">
    <source>
        <dbReference type="Google" id="ProtNLM"/>
    </source>
</evidence>
<dbReference type="AlphaFoldDB" id="A0A8H6TDU1"/>
<dbReference type="Proteomes" id="UP000636479">
    <property type="component" value="Unassembled WGS sequence"/>
</dbReference>
<feature type="coiled-coil region" evidence="1">
    <location>
        <begin position="124"/>
        <end position="197"/>
    </location>
</feature>
<organism evidence="3 4">
    <name type="scientific">Mycena indigotica</name>
    <dbReference type="NCBI Taxonomy" id="2126181"/>
    <lineage>
        <taxon>Eukaryota</taxon>
        <taxon>Fungi</taxon>
        <taxon>Dikarya</taxon>
        <taxon>Basidiomycota</taxon>
        <taxon>Agaricomycotina</taxon>
        <taxon>Agaricomycetes</taxon>
        <taxon>Agaricomycetidae</taxon>
        <taxon>Agaricales</taxon>
        <taxon>Marasmiineae</taxon>
        <taxon>Mycenaceae</taxon>
        <taxon>Mycena</taxon>
    </lineage>
</organism>
<gene>
    <name evidence="3" type="ORF">MIND_00072900</name>
</gene>
<dbReference type="SUPFAM" id="SSF48371">
    <property type="entry name" value="ARM repeat"/>
    <property type="match status" value="1"/>
</dbReference>
<dbReference type="EMBL" id="JACAZF010000001">
    <property type="protein sequence ID" value="KAF7315576.1"/>
    <property type="molecule type" value="Genomic_DNA"/>
</dbReference>
<dbReference type="RefSeq" id="XP_037225599.1">
    <property type="nucleotide sequence ID" value="XM_037357689.1"/>
</dbReference>
<sequence length="774" mass="86217">MSDDYLFDDDLVFDDGAVAALDTLEKSYFSETAPPPPKRQKTNNGLEEDLPDISVDINGSYAFLNSAQSTSANVPTRPAQLNNTIHRPQPPTNHIRAQPTRRIASNHTQRHFPPPNPSISQTELEDLRRQVQELTRKNEHFQSQIDTANAAKWSAQGEVTILRAGINKTNAEHAQQVERLRKAKEESEAKQIAAQKEMAAEMDRLKASRRFQDLDNIARKVSMSARSKRVMKEVPSTPLPQQGWNDVDNQTPLQPRTTHFSRGPLSPQNQLSQKKLLGFRNAFIDTPIRSSQPHKMETPQLATKLEPIPFPQFPEPAAIDDDTIMEGFDDGDPNIPVVVEEPGLPTPIGEPFNWKAELARILLTFSAPWDPTPVIKLLSGLTMPPELIDSYSDTTTRLFDVIASTTSKDYELCVSSACSCLTALATSIIETQQFQALAVLLCLMSTLARSLPTFSMVLLNQSLANDDEQDMVETLHQFLRQLVSSTGEKEPTLVHELFSLLEEWCWNLKDDGYSRFSAFCEPQLLAILLDASQPSWLLCRVTSFLLQAASHVKLAQKLTSPQSTGKETQTLPHLDRLAVLLIDQTRNDDEGMQMKRNIITFFGVLAVAQTEIHNTLVGYSTSLFPALAAFSSRLTTPFWEDPDGFLIPEEVVDKSIYTLSQTLLLFHYLVFGLEGDVNLRHKFQHATPSRAFIGITHVFLVTFGRLGCADAPDWMTDSQKRELESLGDMAQDLVDLVVDGPELDSLWAAFQADSDDSITVDDAVALEARLVGAG</sequence>
<keyword evidence="1" id="KW-0175">Coiled coil</keyword>
<evidence type="ECO:0000313" key="3">
    <source>
        <dbReference type="EMBL" id="KAF7315576.1"/>
    </source>
</evidence>
<accession>A0A8H6TDU1</accession>
<protein>
    <recommendedName>
        <fullName evidence="5">DNA repair protein Rad26</fullName>
    </recommendedName>
</protein>
<dbReference type="GeneID" id="59340205"/>
<dbReference type="PANTHER" id="PTHR28594">
    <property type="entry name" value="ATR-INTERACTING PROTEIN"/>
    <property type="match status" value="1"/>
</dbReference>
<reference evidence="3" key="1">
    <citation type="submission" date="2020-05" db="EMBL/GenBank/DDBJ databases">
        <title>Mycena genomes resolve the evolution of fungal bioluminescence.</title>
        <authorList>
            <person name="Tsai I.J."/>
        </authorList>
    </citation>
    <scope>NUCLEOTIDE SEQUENCE</scope>
    <source>
        <strain evidence="3">171206Taipei</strain>
    </source>
</reference>
<evidence type="ECO:0000256" key="1">
    <source>
        <dbReference type="SAM" id="Coils"/>
    </source>
</evidence>
<proteinExistence type="predicted"/>